<keyword evidence="2" id="KW-1185">Reference proteome</keyword>
<evidence type="ECO:0000313" key="1">
    <source>
        <dbReference type="EMBL" id="GCE32029.1"/>
    </source>
</evidence>
<accession>A0A402BL32</accession>
<name>A0A402BL32_9CHLR</name>
<dbReference type="AlphaFoldDB" id="A0A402BL32"/>
<dbReference type="EMBL" id="BIFT01000003">
    <property type="protein sequence ID" value="GCE32029.1"/>
    <property type="molecule type" value="Genomic_DNA"/>
</dbReference>
<proteinExistence type="predicted"/>
<organism evidence="1 2">
    <name type="scientific">Dictyobacter alpinus</name>
    <dbReference type="NCBI Taxonomy" id="2014873"/>
    <lineage>
        <taxon>Bacteria</taxon>
        <taxon>Bacillati</taxon>
        <taxon>Chloroflexota</taxon>
        <taxon>Ktedonobacteria</taxon>
        <taxon>Ktedonobacterales</taxon>
        <taxon>Dictyobacteraceae</taxon>
        <taxon>Dictyobacter</taxon>
    </lineage>
</organism>
<reference evidence="2" key="1">
    <citation type="submission" date="2018-12" db="EMBL/GenBank/DDBJ databases">
        <title>Tengunoibacter tsumagoiensis gen. nov., sp. nov., Dictyobacter kobayashii sp. nov., D. alpinus sp. nov., and D. joshuensis sp. nov. and description of Dictyobacteraceae fam. nov. within the order Ktedonobacterales isolated from Tengu-no-mugimeshi.</title>
        <authorList>
            <person name="Wang C.M."/>
            <person name="Zheng Y."/>
            <person name="Sakai Y."/>
            <person name="Toyoda A."/>
            <person name="Minakuchi Y."/>
            <person name="Abe K."/>
            <person name="Yokota A."/>
            <person name="Yabe S."/>
        </authorList>
    </citation>
    <scope>NUCLEOTIDE SEQUENCE [LARGE SCALE GENOMIC DNA]</scope>
    <source>
        <strain evidence="2">Uno16</strain>
    </source>
</reference>
<comment type="caution">
    <text evidence="1">The sequence shown here is derived from an EMBL/GenBank/DDBJ whole genome shotgun (WGS) entry which is preliminary data.</text>
</comment>
<dbReference type="Proteomes" id="UP000287171">
    <property type="component" value="Unassembled WGS sequence"/>
</dbReference>
<sequence length="430" mass="48701">MNERQAPLPDKSISFPFMPLRAKVDSHAHALEHWANRLDRQRYSYDRRGAFAEAKHWKARGSQKTLRWVAGQLKSLRDQHDTEYGLYKALKEYVECLMTSSTDAQEEIQNLRTRQRRSAECWKAEGEAYVLPRIHTKLARLVDNYTPEAGQDVYSLSLDGTYLVSFPENEDEPVPVETTCLPAVFEHGESSFVAPRAARSGRPLEQKMGNDWFATLRPAAREIIRVQESASAPRIGPFPVLPDNLAGYHRDAIVGIEATLAGHGRVLVKLSPGQDNTGALFACLDRLLLYSYVSRILVVTAQASLKPELVRAYNAWISYEDEASLSERYPVQTSVKETITSCVSIASIREMQMAMRRTEPLPRATFDVLVLYGYPFISQMWRTVLEYFTAPSRIGFSEALDDELAAQFDHHIVFAIPDQVGADRECQEVR</sequence>
<evidence type="ECO:0000313" key="2">
    <source>
        <dbReference type="Proteomes" id="UP000287171"/>
    </source>
</evidence>
<protein>
    <submittedName>
        <fullName evidence="1">Uncharacterized protein</fullName>
    </submittedName>
</protein>
<gene>
    <name evidence="1" type="ORF">KDA_75130</name>
</gene>